<dbReference type="EMBL" id="JACHFQ010000003">
    <property type="protein sequence ID" value="MBB5225796.1"/>
    <property type="molecule type" value="Genomic_DNA"/>
</dbReference>
<dbReference type="InterPro" id="IPR023485">
    <property type="entry name" value="Ptyr_pPase"/>
</dbReference>
<dbReference type="EC" id="3.1.3.48" evidence="2"/>
<comment type="similarity">
    <text evidence="1">Belongs to the low molecular weight phosphotyrosine protein phosphatase family.</text>
</comment>
<dbReference type="CDD" id="cd16343">
    <property type="entry name" value="LMWPTP"/>
    <property type="match status" value="1"/>
</dbReference>
<dbReference type="AlphaFoldDB" id="A0A7W8LLT4"/>
<keyword evidence="8" id="KW-1185">Reference proteome</keyword>
<name>A0A7W8LLT4_9SPIR</name>
<feature type="active site" description="Proton donor" evidence="5">
    <location>
        <position position="123"/>
    </location>
</feature>
<evidence type="ECO:0000256" key="1">
    <source>
        <dbReference type="ARBA" id="ARBA00011063"/>
    </source>
</evidence>
<feature type="domain" description="Phosphotyrosine protein phosphatase I" evidence="6">
    <location>
        <begin position="2"/>
        <end position="147"/>
    </location>
</feature>
<keyword evidence="4" id="KW-0904">Protein phosphatase</keyword>
<dbReference type="Proteomes" id="UP000518887">
    <property type="component" value="Unassembled WGS sequence"/>
</dbReference>
<dbReference type="SUPFAM" id="SSF52788">
    <property type="entry name" value="Phosphotyrosine protein phosphatases I"/>
    <property type="match status" value="1"/>
</dbReference>
<dbReference type="RefSeq" id="WP_184658422.1">
    <property type="nucleotide sequence ID" value="NZ_CP031518.1"/>
</dbReference>
<dbReference type="InterPro" id="IPR036196">
    <property type="entry name" value="Ptyr_pPase_sf"/>
</dbReference>
<accession>A0A7W8LLT4</accession>
<proteinExistence type="inferred from homology"/>
<feature type="active site" evidence="5">
    <location>
        <position position="14"/>
    </location>
</feature>
<dbReference type="InterPro" id="IPR017867">
    <property type="entry name" value="Tyr_phospatase_low_mol_wt"/>
</dbReference>
<dbReference type="GO" id="GO:0004725">
    <property type="term" value="F:protein tyrosine phosphatase activity"/>
    <property type="evidence" value="ECO:0007669"/>
    <property type="project" value="UniProtKB-EC"/>
</dbReference>
<dbReference type="SMART" id="SM00226">
    <property type="entry name" value="LMWPc"/>
    <property type="match status" value="1"/>
</dbReference>
<dbReference type="PRINTS" id="PR00719">
    <property type="entry name" value="LMWPTPASE"/>
</dbReference>
<evidence type="ECO:0000313" key="8">
    <source>
        <dbReference type="Proteomes" id="UP000518887"/>
    </source>
</evidence>
<evidence type="ECO:0000256" key="4">
    <source>
        <dbReference type="ARBA" id="ARBA00022912"/>
    </source>
</evidence>
<dbReference type="PANTHER" id="PTHR11717">
    <property type="entry name" value="LOW MOLECULAR WEIGHT PROTEIN TYROSINE PHOSPHATASE"/>
    <property type="match status" value="1"/>
</dbReference>
<evidence type="ECO:0000259" key="6">
    <source>
        <dbReference type="SMART" id="SM00226"/>
    </source>
</evidence>
<dbReference type="Pfam" id="PF01451">
    <property type="entry name" value="LMWPc"/>
    <property type="match status" value="1"/>
</dbReference>
<feature type="active site" description="Nucleophile" evidence="5">
    <location>
        <position position="8"/>
    </location>
</feature>
<gene>
    <name evidence="7" type="ORF">HNP76_001153</name>
</gene>
<protein>
    <recommendedName>
        <fullName evidence="2">protein-tyrosine-phosphatase</fullName>
        <ecNumber evidence="2">3.1.3.48</ecNumber>
    </recommendedName>
</protein>
<reference evidence="7 8" key="1">
    <citation type="submission" date="2020-08" db="EMBL/GenBank/DDBJ databases">
        <title>Genomic Encyclopedia of Type Strains, Phase IV (KMG-IV): sequencing the most valuable type-strain genomes for metagenomic binning, comparative biology and taxonomic classification.</title>
        <authorList>
            <person name="Goeker M."/>
        </authorList>
    </citation>
    <scope>NUCLEOTIDE SEQUENCE [LARGE SCALE GENOMIC DNA]</scope>
    <source>
        <strain evidence="7 8">DSM 103462</strain>
    </source>
</reference>
<dbReference type="Gene3D" id="3.40.50.2300">
    <property type="match status" value="1"/>
</dbReference>
<evidence type="ECO:0000313" key="7">
    <source>
        <dbReference type="EMBL" id="MBB5225796.1"/>
    </source>
</evidence>
<keyword evidence="3 7" id="KW-0378">Hydrolase</keyword>
<sequence length="149" mass="17219">MKKILFICHGNICRSPMAEMVMKHYVKEAGLEKNFYIDSAATDYDEIGNGMHRGTRQILSQNGIPYTDHRARLVTPDDYNEFDLLIIMDGENERHLRRRVGEDTEGKVHYLLEYAGLDRDVADPWYTGNFQETWDDVTLGCRSLLDSLS</sequence>
<dbReference type="InterPro" id="IPR050438">
    <property type="entry name" value="LMW_PTPase"/>
</dbReference>
<dbReference type="PANTHER" id="PTHR11717:SF7">
    <property type="entry name" value="LOW MOLECULAR WEIGHT PHOSPHOTYROSINE PROTEIN PHOSPHATASE"/>
    <property type="match status" value="1"/>
</dbReference>
<organism evidence="7 8">
    <name type="scientific">Treponema ruminis</name>
    <dbReference type="NCBI Taxonomy" id="744515"/>
    <lineage>
        <taxon>Bacteria</taxon>
        <taxon>Pseudomonadati</taxon>
        <taxon>Spirochaetota</taxon>
        <taxon>Spirochaetia</taxon>
        <taxon>Spirochaetales</taxon>
        <taxon>Treponemataceae</taxon>
        <taxon>Treponema</taxon>
    </lineage>
</organism>
<evidence type="ECO:0000256" key="3">
    <source>
        <dbReference type="ARBA" id="ARBA00022801"/>
    </source>
</evidence>
<evidence type="ECO:0000256" key="2">
    <source>
        <dbReference type="ARBA" id="ARBA00013064"/>
    </source>
</evidence>
<evidence type="ECO:0000256" key="5">
    <source>
        <dbReference type="PIRSR" id="PIRSR617867-1"/>
    </source>
</evidence>
<comment type="caution">
    <text evidence="7">The sequence shown here is derived from an EMBL/GenBank/DDBJ whole genome shotgun (WGS) entry which is preliminary data.</text>
</comment>